<dbReference type="SUPFAM" id="SSF53756">
    <property type="entry name" value="UDP-Glycosyltransferase/glycogen phosphorylase"/>
    <property type="match status" value="1"/>
</dbReference>
<gene>
    <name evidence="2" type="ORF">ETSY2_19055</name>
</gene>
<proteinExistence type="predicted"/>
<dbReference type="Pfam" id="PF00534">
    <property type="entry name" value="Glycos_transf_1"/>
    <property type="match status" value="1"/>
</dbReference>
<dbReference type="GO" id="GO:0016757">
    <property type="term" value="F:glycosyltransferase activity"/>
    <property type="evidence" value="ECO:0007669"/>
    <property type="project" value="InterPro"/>
</dbReference>
<organism evidence="2 3">
    <name type="scientific">Candidatus Entotheonella gemina</name>
    <dbReference type="NCBI Taxonomy" id="1429439"/>
    <lineage>
        <taxon>Bacteria</taxon>
        <taxon>Pseudomonadati</taxon>
        <taxon>Nitrospinota/Tectimicrobiota group</taxon>
        <taxon>Candidatus Tectimicrobiota</taxon>
        <taxon>Candidatus Entotheonellia</taxon>
        <taxon>Candidatus Entotheonellales</taxon>
        <taxon>Candidatus Entotheonellaceae</taxon>
        <taxon>Candidatus Entotheonella</taxon>
    </lineage>
</organism>
<feature type="domain" description="Glycosyl transferase family 1" evidence="1">
    <location>
        <begin position="172"/>
        <end position="336"/>
    </location>
</feature>
<dbReference type="EMBL" id="AZHX01000783">
    <property type="protein sequence ID" value="ETX06109.1"/>
    <property type="molecule type" value="Genomic_DNA"/>
</dbReference>
<name>W4M6X7_9BACT</name>
<evidence type="ECO:0000259" key="1">
    <source>
        <dbReference type="Pfam" id="PF00534"/>
    </source>
</evidence>
<dbReference type="InterPro" id="IPR050194">
    <property type="entry name" value="Glycosyltransferase_grp1"/>
</dbReference>
<reference evidence="2 3" key="1">
    <citation type="journal article" date="2014" name="Nature">
        <title>An environmental bacterial taxon with a large and distinct metabolic repertoire.</title>
        <authorList>
            <person name="Wilson M.C."/>
            <person name="Mori T."/>
            <person name="Ruckert C."/>
            <person name="Uria A.R."/>
            <person name="Helf M.J."/>
            <person name="Takada K."/>
            <person name="Gernert C."/>
            <person name="Steffens U.A."/>
            <person name="Heycke N."/>
            <person name="Schmitt S."/>
            <person name="Rinke C."/>
            <person name="Helfrich E.J."/>
            <person name="Brachmann A.O."/>
            <person name="Gurgui C."/>
            <person name="Wakimoto T."/>
            <person name="Kracht M."/>
            <person name="Crusemann M."/>
            <person name="Hentschel U."/>
            <person name="Abe I."/>
            <person name="Matsunaga S."/>
            <person name="Kalinowski J."/>
            <person name="Takeyama H."/>
            <person name="Piel J."/>
        </authorList>
    </citation>
    <scope>NUCLEOTIDE SEQUENCE [LARGE SCALE GENOMIC DNA]</scope>
    <source>
        <strain evidence="3">TSY2</strain>
    </source>
</reference>
<dbReference type="CDD" id="cd03801">
    <property type="entry name" value="GT4_PimA-like"/>
    <property type="match status" value="1"/>
</dbReference>
<evidence type="ECO:0000313" key="2">
    <source>
        <dbReference type="EMBL" id="ETX06109.1"/>
    </source>
</evidence>
<dbReference type="PANTHER" id="PTHR45947:SF3">
    <property type="entry name" value="SULFOQUINOVOSYL TRANSFERASE SQD2"/>
    <property type="match status" value="1"/>
</dbReference>
<dbReference type="Gene3D" id="3.40.50.2000">
    <property type="entry name" value="Glycogen Phosphorylase B"/>
    <property type="match status" value="2"/>
</dbReference>
<evidence type="ECO:0000313" key="3">
    <source>
        <dbReference type="Proteomes" id="UP000019140"/>
    </source>
</evidence>
<protein>
    <recommendedName>
        <fullName evidence="1">Glycosyl transferase family 1 domain-containing protein</fullName>
    </recommendedName>
</protein>
<comment type="caution">
    <text evidence="2">The sequence shown here is derived from an EMBL/GenBank/DDBJ whole genome shotgun (WGS) entry which is preliminary data.</text>
</comment>
<dbReference type="InterPro" id="IPR001296">
    <property type="entry name" value="Glyco_trans_1"/>
</dbReference>
<accession>W4M6X7</accession>
<dbReference type="HOGENOM" id="CLU_747038_0_0_7"/>
<feature type="non-terminal residue" evidence="2">
    <location>
        <position position="1"/>
    </location>
</feature>
<dbReference type="Proteomes" id="UP000019140">
    <property type="component" value="Unassembled WGS sequence"/>
</dbReference>
<sequence length="370" mass="41919">DMHIAFVIYGSLDEVSGGFLYDRQLVESLQQHGHRVTIVALPWRSYLRSLSDNLSRGLLRTFRNHSFDLILQDELVHPSFFRMNRRLRQTVRLPMVSLIHLLRSSERAPVWQRHFYHWIERHYLGSIDGFIYVNRHIEARVHNMLHTHPPGVIANPAGDHLSAGLTPEQIRHRAQRPGPLKIVFVGNLTPLKGLHLVLQALHHLPAATWRLTVIGSPDRDVPYVRRIRQQIADAGWQENISMLGMLSNAEVGSYLAHSDVFAVPSNPESYSIAYLEAMNHGLPIIAHGQSDSADLVEHGISGFCIQPGDSHGFAEHLRTLAQNRHGLAQMSLAAQKRFMSLPSWAQSMNRAVRFLEEVVAVHRGDPKETT</sequence>
<dbReference type="PANTHER" id="PTHR45947">
    <property type="entry name" value="SULFOQUINOVOSYL TRANSFERASE SQD2"/>
    <property type="match status" value="1"/>
</dbReference>
<dbReference type="AlphaFoldDB" id="W4M6X7"/>
<keyword evidence="3" id="KW-1185">Reference proteome</keyword>